<gene>
    <name evidence="9" type="ORF">CAC42_1728</name>
</gene>
<dbReference type="AlphaFoldDB" id="A0A2K1QHR1"/>
<evidence type="ECO:0000313" key="9">
    <source>
        <dbReference type="EMBL" id="PNS14706.1"/>
    </source>
</evidence>
<keyword evidence="10" id="KW-1185">Reference proteome</keyword>
<dbReference type="Pfam" id="PF25790">
    <property type="entry name" value="BCD1"/>
    <property type="match status" value="1"/>
</dbReference>
<evidence type="ECO:0000256" key="4">
    <source>
        <dbReference type="ARBA" id="ARBA00049598"/>
    </source>
</evidence>
<accession>A0A2K1QHR1</accession>
<feature type="region of interest" description="Disordered" evidence="7">
    <location>
        <begin position="84"/>
        <end position="106"/>
    </location>
</feature>
<comment type="similarity">
    <text evidence="5">Belongs to the BCD1 family.</text>
</comment>
<dbReference type="STRING" id="2082308.A0A2K1QHR1"/>
<dbReference type="GO" id="GO:0008270">
    <property type="term" value="F:zinc ion binding"/>
    <property type="evidence" value="ECO:0007669"/>
    <property type="project" value="UniProtKB-UniRule"/>
</dbReference>
<dbReference type="GO" id="GO:0048254">
    <property type="term" value="P:snoRNA localization"/>
    <property type="evidence" value="ECO:0007669"/>
    <property type="project" value="TreeGrafter"/>
</dbReference>
<comment type="caution">
    <text evidence="9">The sequence shown here is derived from an EMBL/GenBank/DDBJ whole genome shotgun (WGS) entry which is preliminary data.</text>
</comment>
<dbReference type="GO" id="GO:0000492">
    <property type="term" value="P:box C/D snoRNP assembly"/>
    <property type="evidence" value="ECO:0007669"/>
    <property type="project" value="TreeGrafter"/>
</dbReference>
<evidence type="ECO:0000256" key="1">
    <source>
        <dbReference type="ARBA" id="ARBA00022723"/>
    </source>
</evidence>
<dbReference type="PROSITE" id="PS51083">
    <property type="entry name" value="ZF_HIT"/>
    <property type="match status" value="1"/>
</dbReference>
<feature type="domain" description="HIT-type" evidence="8">
    <location>
        <begin position="11"/>
        <end position="46"/>
    </location>
</feature>
<dbReference type="GO" id="GO:0000463">
    <property type="term" value="P:maturation of LSU-rRNA from tricistronic rRNA transcript (SSU-rRNA, 5.8S rRNA, LSU-rRNA)"/>
    <property type="evidence" value="ECO:0007669"/>
    <property type="project" value="TreeGrafter"/>
</dbReference>
<organism evidence="9 10">
    <name type="scientific">Sphaceloma murrayae</name>
    <dbReference type="NCBI Taxonomy" id="2082308"/>
    <lineage>
        <taxon>Eukaryota</taxon>
        <taxon>Fungi</taxon>
        <taxon>Dikarya</taxon>
        <taxon>Ascomycota</taxon>
        <taxon>Pezizomycotina</taxon>
        <taxon>Dothideomycetes</taxon>
        <taxon>Dothideomycetidae</taxon>
        <taxon>Myriangiales</taxon>
        <taxon>Elsinoaceae</taxon>
        <taxon>Sphaceloma</taxon>
    </lineage>
</organism>
<keyword evidence="1" id="KW-0479">Metal-binding</keyword>
<dbReference type="Proteomes" id="UP000243797">
    <property type="component" value="Unassembled WGS sequence"/>
</dbReference>
<dbReference type="Pfam" id="PF04438">
    <property type="entry name" value="zf-HIT"/>
    <property type="match status" value="1"/>
</dbReference>
<reference evidence="9 10" key="1">
    <citation type="submission" date="2017-06" db="EMBL/GenBank/DDBJ databases">
        <title>Draft genome sequence of a variant of Elsinoe murrayae.</title>
        <authorList>
            <person name="Cheng Q."/>
        </authorList>
    </citation>
    <scope>NUCLEOTIDE SEQUENCE [LARGE SCALE GENOMIC DNA]</scope>
    <source>
        <strain evidence="9 10">CQ-2017a</strain>
    </source>
</reference>
<dbReference type="InterPro" id="IPR057721">
    <property type="entry name" value="BCD1_alpha/beta"/>
</dbReference>
<feature type="compositionally biased region" description="Low complexity" evidence="7">
    <location>
        <begin position="227"/>
        <end position="240"/>
    </location>
</feature>
<protein>
    <recommendedName>
        <fullName evidence="8">HIT-type domain-containing protein</fullName>
    </recommendedName>
</protein>
<dbReference type="PANTHER" id="PTHR13483">
    <property type="entry name" value="BOX C_D SNORNA PROTEIN 1-RELATED"/>
    <property type="match status" value="1"/>
</dbReference>
<dbReference type="SUPFAM" id="SSF144232">
    <property type="entry name" value="HIT/MYND zinc finger-like"/>
    <property type="match status" value="1"/>
</dbReference>
<evidence type="ECO:0000313" key="10">
    <source>
        <dbReference type="Proteomes" id="UP000243797"/>
    </source>
</evidence>
<name>A0A2K1QHR1_9PEZI</name>
<dbReference type="Gene3D" id="3.30.60.190">
    <property type="match status" value="1"/>
</dbReference>
<dbReference type="InParanoid" id="A0A2K1QHR1"/>
<dbReference type="CDD" id="cd23023">
    <property type="entry name" value="zf-HIT_BCD1"/>
    <property type="match status" value="1"/>
</dbReference>
<dbReference type="EMBL" id="NKHZ01000082">
    <property type="protein sequence ID" value="PNS14706.1"/>
    <property type="molecule type" value="Genomic_DNA"/>
</dbReference>
<feature type="region of interest" description="Disordered" evidence="7">
    <location>
        <begin position="215"/>
        <end position="247"/>
    </location>
</feature>
<proteinExistence type="inferred from homology"/>
<dbReference type="OrthoDB" id="272357at2759"/>
<dbReference type="InterPro" id="IPR051639">
    <property type="entry name" value="BCD1"/>
</dbReference>
<dbReference type="InterPro" id="IPR007529">
    <property type="entry name" value="Znf_HIT"/>
</dbReference>
<evidence type="ECO:0000256" key="7">
    <source>
        <dbReference type="SAM" id="MobiDB-lite"/>
    </source>
</evidence>
<comment type="function">
    <text evidence="4">Required for box C/D snoRNAs accumulation involved in snoRNA processing, snoRNA transport to the nucleolus and ribosome biogenesis.</text>
</comment>
<evidence type="ECO:0000256" key="3">
    <source>
        <dbReference type="ARBA" id="ARBA00022833"/>
    </source>
</evidence>
<evidence type="ECO:0000256" key="6">
    <source>
        <dbReference type="PROSITE-ProRule" id="PRU00453"/>
    </source>
</evidence>
<dbReference type="GO" id="GO:0005634">
    <property type="term" value="C:nucleus"/>
    <property type="evidence" value="ECO:0007669"/>
    <property type="project" value="TreeGrafter"/>
</dbReference>
<keyword evidence="2 6" id="KW-0863">Zinc-finger</keyword>
<sequence>MAQDLSRGQLCTVCAAHAHKYRCPRCPAVRTCSLSCYKRHQSRASCNGQRSETNYVKKSQLVTAAGFDHDYNFLTKIERAIQTPPRTTADQVDERPHKRRKKAAMGGMEKYCSENAITLERAPEGFQRAKNNETKFFQRSKKVCWMVEWVDEQGSRTTSRVLEDTPLGEAYRYMKKEQKRLLRQETTTTHDAGKEVNASKECPQLLPVDVNTPGPTGSLAEQGSIAPTTTTPTDTGPDITVQGGQTRTDTEQPLNFYLHLPRCISRNPVLATLSETSTITQCLTQRRILEYPTVYVLPQPADSLPDTYMSEGAYRRQLQDDNKNVNIAEIVRSAAAEVGGRSARTDELHALQEERLDEKAILEMLKRDVNAQYM</sequence>
<evidence type="ECO:0000256" key="5">
    <source>
        <dbReference type="ARBA" id="ARBA00049654"/>
    </source>
</evidence>
<dbReference type="GO" id="GO:0070761">
    <property type="term" value="C:pre-snoRNP complex"/>
    <property type="evidence" value="ECO:0007669"/>
    <property type="project" value="TreeGrafter"/>
</dbReference>
<dbReference type="PANTHER" id="PTHR13483:SF11">
    <property type="entry name" value="ZINC FINGER HIT DOMAIN-CONTAINING PROTEIN 3"/>
    <property type="match status" value="1"/>
</dbReference>
<keyword evidence="3" id="KW-0862">Zinc</keyword>
<evidence type="ECO:0000256" key="2">
    <source>
        <dbReference type="ARBA" id="ARBA00022771"/>
    </source>
</evidence>
<evidence type="ECO:0000259" key="8">
    <source>
        <dbReference type="PROSITE" id="PS51083"/>
    </source>
</evidence>